<dbReference type="GO" id="GO:0006506">
    <property type="term" value="P:GPI anchor biosynthetic process"/>
    <property type="evidence" value="ECO:0007669"/>
    <property type="project" value="UniProtKB-KW"/>
</dbReference>
<name>A0A0N5AQK8_9BILA</name>
<keyword evidence="3 8" id="KW-0337">GPI-anchor biosynthesis</keyword>
<comment type="function">
    <text evidence="8">Involved in the lipid remodeling steps of GPI-anchor maturation.</text>
</comment>
<sequence length="278" mass="32303">MSLIVAKSYGSVGDSSAVFRQCTYNCKRDLGCLKDMAAFQWNLEPCFSCRQKCIWTTVDDYKQKENDVPQFFGKWPFLPISLPLLSFIPIQEPASVIFSLLNLYTTVVFYKGICRLRRLTHMKGIWKAYGFIGIFAWFSSTCFHWSDFWLTEYFDYFSAFCLILFAFYASISFVLSPFYSLWVVRLSQKGLFIALFFTYVSHIRSMVRSSLIYLGAAMIVLVGSGLMEIIDYPPLLWIFDSHSLFHLGTIPFPLLMLRFVQLENQFFHSEDDGYLKIA</sequence>
<dbReference type="PANTHER" id="PTHR13148">
    <property type="entry name" value="PER1-RELATED"/>
    <property type="match status" value="1"/>
</dbReference>
<feature type="transmembrane region" description="Helical" evidence="8">
    <location>
        <begin position="128"/>
        <end position="150"/>
    </location>
</feature>
<comment type="subcellular location">
    <subcellularLocation>
        <location evidence="1">Endomembrane system</location>
        <topology evidence="1">Multi-pass membrane protein</topology>
    </subcellularLocation>
    <subcellularLocation>
        <location evidence="8">Golgi apparatus membrane</location>
        <topology evidence="8">Multi-pass membrane protein</topology>
    </subcellularLocation>
</comment>
<dbReference type="STRING" id="451379.A0A0N5AQK8"/>
<keyword evidence="9" id="KW-1185">Reference proteome</keyword>
<dbReference type="AlphaFoldDB" id="A0A0N5AQK8"/>
<feature type="transmembrane region" description="Helical" evidence="8">
    <location>
        <begin position="211"/>
        <end position="230"/>
    </location>
</feature>
<comment type="caution">
    <text evidence="8">Lacks conserved residue(s) required for the propagation of feature annotation.</text>
</comment>
<dbReference type="GO" id="GO:0005789">
    <property type="term" value="C:endoplasmic reticulum membrane"/>
    <property type="evidence" value="ECO:0007669"/>
    <property type="project" value="TreeGrafter"/>
</dbReference>
<evidence type="ECO:0000256" key="7">
    <source>
        <dbReference type="ARBA" id="ARBA00023136"/>
    </source>
</evidence>
<evidence type="ECO:0000256" key="6">
    <source>
        <dbReference type="ARBA" id="ARBA00022989"/>
    </source>
</evidence>
<feature type="transmembrane region" description="Helical" evidence="8">
    <location>
        <begin position="96"/>
        <end position="116"/>
    </location>
</feature>
<dbReference type="InterPro" id="IPR007217">
    <property type="entry name" value="Per1-like"/>
</dbReference>
<dbReference type="GO" id="GO:0016788">
    <property type="term" value="F:hydrolase activity, acting on ester bonds"/>
    <property type="evidence" value="ECO:0007669"/>
    <property type="project" value="TreeGrafter"/>
</dbReference>
<evidence type="ECO:0000256" key="3">
    <source>
        <dbReference type="ARBA" id="ARBA00022502"/>
    </source>
</evidence>
<keyword evidence="6 8" id="KW-1133">Transmembrane helix</keyword>
<evidence type="ECO:0000256" key="5">
    <source>
        <dbReference type="ARBA" id="ARBA00022729"/>
    </source>
</evidence>
<keyword evidence="5" id="KW-0732">Signal</keyword>
<organism evidence="9 10">
    <name type="scientific">Syphacia muris</name>
    <dbReference type="NCBI Taxonomy" id="451379"/>
    <lineage>
        <taxon>Eukaryota</taxon>
        <taxon>Metazoa</taxon>
        <taxon>Ecdysozoa</taxon>
        <taxon>Nematoda</taxon>
        <taxon>Chromadorea</taxon>
        <taxon>Rhabditida</taxon>
        <taxon>Spirurina</taxon>
        <taxon>Oxyuridomorpha</taxon>
        <taxon>Oxyuroidea</taxon>
        <taxon>Oxyuridae</taxon>
        <taxon>Syphacia</taxon>
    </lineage>
</organism>
<evidence type="ECO:0000313" key="10">
    <source>
        <dbReference type="WBParaSite" id="SMUV_0000697701-mRNA-1"/>
    </source>
</evidence>
<protein>
    <recommendedName>
        <fullName evidence="8">Post-GPI attachment to proteins factor 3</fullName>
    </recommendedName>
</protein>
<dbReference type="GO" id="GO:0000139">
    <property type="term" value="C:Golgi membrane"/>
    <property type="evidence" value="ECO:0007669"/>
    <property type="project" value="UniProtKB-SubCell"/>
</dbReference>
<dbReference type="PANTHER" id="PTHR13148:SF0">
    <property type="entry name" value="POST-GPI ATTACHMENT TO PROTEINS FACTOR 3"/>
    <property type="match status" value="1"/>
</dbReference>
<keyword evidence="8" id="KW-0333">Golgi apparatus</keyword>
<comment type="similarity">
    <text evidence="2 8">Belongs to the PGAP3 family.</text>
</comment>
<keyword evidence="4 8" id="KW-0812">Transmembrane</keyword>
<dbReference type="Proteomes" id="UP000046393">
    <property type="component" value="Unplaced"/>
</dbReference>
<dbReference type="WBParaSite" id="SMUV_0000697701-mRNA-1">
    <property type="protein sequence ID" value="SMUV_0000697701-mRNA-1"/>
    <property type="gene ID" value="SMUV_0000697701"/>
</dbReference>
<keyword evidence="7 8" id="KW-0472">Membrane</keyword>
<accession>A0A0N5AQK8</accession>
<dbReference type="Pfam" id="PF04080">
    <property type="entry name" value="Per1"/>
    <property type="match status" value="1"/>
</dbReference>
<proteinExistence type="inferred from homology"/>
<evidence type="ECO:0000313" key="9">
    <source>
        <dbReference type="Proteomes" id="UP000046393"/>
    </source>
</evidence>
<feature type="transmembrane region" description="Helical" evidence="8">
    <location>
        <begin position="71"/>
        <end position="90"/>
    </location>
</feature>
<evidence type="ECO:0000256" key="4">
    <source>
        <dbReference type="ARBA" id="ARBA00022692"/>
    </source>
</evidence>
<evidence type="ECO:0000256" key="1">
    <source>
        <dbReference type="ARBA" id="ARBA00004127"/>
    </source>
</evidence>
<evidence type="ECO:0000256" key="2">
    <source>
        <dbReference type="ARBA" id="ARBA00006387"/>
    </source>
</evidence>
<feature type="transmembrane region" description="Helical" evidence="8">
    <location>
        <begin position="236"/>
        <end position="257"/>
    </location>
</feature>
<evidence type="ECO:0000256" key="8">
    <source>
        <dbReference type="RuleBase" id="RU365066"/>
    </source>
</evidence>
<reference evidence="10" key="1">
    <citation type="submission" date="2017-02" db="UniProtKB">
        <authorList>
            <consortium name="WormBaseParasite"/>
        </authorList>
    </citation>
    <scope>IDENTIFICATION</scope>
</reference>
<feature type="transmembrane region" description="Helical" evidence="8">
    <location>
        <begin position="156"/>
        <end position="182"/>
    </location>
</feature>